<comment type="cofactor">
    <cofactor evidence="1">
        <name>pyridoxal 5'-phosphate</name>
        <dbReference type="ChEBI" id="CHEBI:597326"/>
    </cofactor>
</comment>
<evidence type="ECO:0000256" key="4">
    <source>
        <dbReference type="ARBA" id="ARBA00022605"/>
    </source>
</evidence>
<dbReference type="HAMAP" id="MF_00133">
    <property type="entry name" value="Trp_synth_beta"/>
    <property type="match status" value="2"/>
</dbReference>
<dbReference type="EMBL" id="JNBS01001857">
    <property type="protein sequence ID" value="OQR98391.1"/>
    <property type="molecule type" value="Genomic_DNA"/>
</dbReference>
<sequence>MMRPEPIETPAAFVAGPAMTPVAGETANVFEDDELLKESEKNKGDVTPQDGGIDDIELASSKSSTKSDSELIGKEPTPEKENKKEKYEKSGGSAKKYVAMFAALLITSGVVVGVVTNQDKLGRVWDSLTGADNSNKATASSVINATTEGNATQLFHPLNVENASTTQPTNIPITSPPDAQQLPPMPVFQSPAPSTDAPTTNSSATIITNAPETTSAASDNSTNSAPSPTPTTVTPEPTSATPEPTNSTSTTPEATTATPKPTTATPEPTTATPEPTTATPEPTTATPELTTATPEPTKATPEATTATPAPTSSNPAPGTPQPTSASPAPSPNVPSPEPSKAQTEGKPLTEAPTSQSPFPTLHSFSLPNSKSGSQTGNQEPPRMPHNDMFPPPPADSPAPSTPAPTQQYLEISNAPPVYDSTEDLHAYFGQFGGCHVPDTLLAAHTQLCEEYVRATQDPEFRYQLEQLGRDYIGRPTPLYHAKRLTEYCQGADIYLKREDLAHTGAHKINNAVGQALLAKRLGKHRVIAETGAGQHGVATATACALLGIDCTIYMGYKDTQRQSLNVFRMKMLGAKVVAVTSGSQGLKDAVTEAMNDWLSNVETTHFLVGSAIGPHPFPTIVRDFQSIIGREAKAQVEEAIGRLPDALVACVGGGSNAIGLFHAFLPYNDVKIYGVEGGGDGVDTGRHASTIVAGRVSVLQGTKTYVLENDDGEVLETHSISAGLDYAGVGPEHSFLNDSGRATYVSITDKEALDAFQKLCRYEGIIPALESSHAVAYGLKLAKEMPPGQAIVINVSGRGDKDMLQVAKELGVNLNDDITDNHTQNMCSMRIHDDCLLWRSHYFKCSLPAMSTPPPSKHLAVSNAPPIYKSVEELNAYFGSFGGCYVAETLIAAHHQLIEEYVKATQDPSFRDELEKLGRDYIGRPTPLYFAKRLTKYAGGADIYLKREDLAHTGAHKINNAIGQAVLAKRLGKRRIIAETGAGQHGVATATACALMDLDCTVYMGYEDTQRQSLNVFRMKMLGAKVVAVKSGSQTLKDAVNEALRDWVTNVDTTHYIIGSAIGPHPFPTIVRDFQTIIGREIKAQLNEEIGQLPDAIVACVGGGSNAIGMFHPFAKDNGVAIYGVEAGGDGIETGRHSSTIVGGRVGVLHGTKTYVMQDANGQVIETHSVSAGLDYAGVGPEHAFLKDSGRAKYVS</sequence>
<dbReference type="AlphaFoldDB" id="A0A1V9ZKC3"/>
<protein>
    <recommendedName>
        <fullName evidence="3">tryptophan synthase</fullName>
        <ecNumber evidence="3">4.2.1.20</ecNumber>
    </recommendedName>
</protein>
<evidence type="ECO:0000256" key="2">
    <source>
        <dbReference type="ARBA" id="ARBA00004733"/>
    </source>
</evidence>
<evidence type="ECO:0000256" key="10">
    <source>
        <dbReference type="SAM" id="MobiDB-lite"/>
    </source>
</evidence>
<keyword evidence="8" id="KW-0456">Lyase</keyword>
<dbReference type="STRING" id="74557.A0A1V9ZKC3"/>
<feature type="region of interest" description="Disordered" evidence="10">
    <location>
        <begin position="31"/>
        <end position="89"/>
    </location>
</feature>
<dbReference type="InterPro" id="IPR006654">
    <property type="entry name" value="Trp_synth_beta"/>
</dbReference>
<reference evidence="12 13" key="1">
    <citation type="journal article" date="2014" name="Genome Biol. Evol.">
        <title>The secreted proteins of Achlya hypogyna and Thraustotheca clavata identify the ancestral oomycete secretome and reveal gene acquisitions by horizontal gene transfer.</title>
        <authorList>
            <person name="Misner I."/>
            <person name="Blouin N."/>
            <person name="Leonard G."/>
            <person name="Richards T.A."/>
            <person name="Lane C.E."/>
        </authorList>
    </citation>
    <scope>NUCLEOTIDE SEQUENCE [LARGE SCALE GENOMIC DNA]</scope>
    <source>
        <strain evidence="12 13">ATCC 34112</strain>
    </source>
</reference>
<dbReference type="SUPFAM" id="SSF53686">
    <property type="entry name" value="Tryptophan synthase beta subunit-like PLP-dependent enzymes"/>
    <property type="match status" value="2"/>
</dbReference>
<comment type="pathway">
    <text evidence="2">Amino-acid biosynthesis; L-tryptophan biosynthesis; L-tryptophan from chorismate: step 5/5.</text>
</comment>
<evidence type="ECO:0000256" key="1">
    <source>
        <dbReference type="ARBA" id="ARBA00001933"/>
    </source>
</evidence>
<evidence type="ECO:0000256" key="8">
    <source>
        <dbReference type="ARBA" id="ARBA00023239"/>
    </source>
</evidence>
<feature type="compositionally biased region" description="Pro residues" evidence="10">
    <location>
        <begin position="389"/>
        <end position="402"/>
    </location>
</feature>
<dbReference type="NCBIfam" id="TIGR00263">
    <property type="entry name" value="trpB"/>
    <property type="match status" value="2"/>
</dbReference>
<keyword evidence="6" id="KW-0663">Pyridoxal phosphate</keyword>
<dbReference type="FunFam" id="3.40.50.1100:FF:000001">
    <property type="entry name" value="Tryptophan synthase beta chain"/>
    <property type="match status" value="1"/>
</dbReference>
<dbReference type="PRINTS" id="PR01217">
    <property type="entry name" value="PRICHEXTENSN"/>
</dbReference>
<feature type="domain" description="Tryptophan synthase beta chain-like PALP" evidence="11">
    <location>
        <begin position="923"/>
        <end position="1134"/>
    </location>
</feature>
<dbReference type="GO" id="GO:0004834">
    <property type="term" value="F:tryptophan synthase activity"/>
    <property type="evidence" value="ECO:0007669"/>
    <property type="project" value="UniProtKB-EC"/>
</dbReference>
<feature type="compositionally biased region" description="Polar residues" evidence="10">
    <location>
        <begin position="351"/>
        <end position="378"/>
    </location>
</feature>
<comment type="catalytic activity">
    <reaction evidence="9">
        <text>(1S,2R)-1-C-(indol-3-yl)glycerol 3-phosphate + L-serine = D-glyceraldehyde 3-phosphate + L-tryptophan + H2O</text>
        <dbReference type="Rhea" id="RHEA:10532"/>
        <dbReference type="ChEBI" id="CHEBI:15377"/>
        <dbReference type="ChEBI" id="CHEBI:33384"/>
        <dbReference type="ChEBI" id="CHEBI:57912"/>
        <dbReference type="ChEBI" id="CHEBI:58866"/>
        <dbReference type="ChEBI" id="CHEBI:59776"/>
        <dbReference type="EC" id="4.2.1.20"/>
    </reaction>
</comment>
<keyword evidence="5" id="KW-0822">Tryptophan biosynthesis</keyword>
<dbReference type="UniPathway" id="UPA00035">
    <property type="reaction ID" value="UER00044"/>
</dbReference>
<dbReference type="CDD" id="cd06446">
    <property type="entry name" value="Trp-synth_B"/>
    <property type="match status" value="2"/>
</dbReference>
<dbReference type="PANTHER" id="PTHR48077">
    <property type="entry name" value="TRYPTOPHAN SYNTHASE-RELATED"/>
    <property type="match status" value="1"/>
</dbReference>
<name>A0A1V9ZKC3_9STRA</name>
<dbReference type="PROSITE" id="PS00168">
    <property type="entry name" value="TRP_SYNTHASE_BETA"/>
    <property type="match status" value="2"/>
</dbReference>
<feature type="compositionally biased region" description="Low complexity" evidence="10">
    <location>
        <begin position="212"/>
        <end position="327"/>
    </location>
</feature>
<organism evidence="12 13">
    <name type="scientific">Thraustotheca clavata</name>
    <dbReference type="NCBI Taxonomy" id="74557"/>
    <lineage>
        <taxon>Eukaryota</taxon>
        <taxon>Sar</taxon>
        <taxon>Stramenopiles</taxon>
        <taxon>Oomycota</taxon>
        <taxon>Saprolegniomycetes</taxon>
        <taxon>Saprolegniales</taxon>
        <taxon>Achlyaceae</taxon>
        <taxon>Thraustotheca</taxon>
    </lineage>
</organism>
<feature type="compositionally biased region" description="Polar residues" evidence="10">
    <location>
        <begin position="163"/>
        <end position="173"/>
    </location>
</feature>
<feature type="non-terminal residue" evidence="12">
    <location>
        <position position="1196"/>
    </location>
</feature>
<evidence type="ECO:0000256" key="3">
    <source>
        <dbReference type="ARBA" id="ARBA00012043"/>
    </source>
</evidence>
<dbReference type="OrthoDB" id="1716816at2759"/>
<dbReference type="PANTHER" id="PTHR48077:SF3">
    <property type="entry name" value="TRYPTOPHAN SYNTHASE"/>
    <property type="match status" value="1"/>
</dbReference>
<dbReference type="InterPro" id="IPR023026">
    <property type="entry name" value="Trp_synth_beta/beta-like"/>
</dbReference>
<dbReference type="InterPro" id="IPR001926">
    <property type="entry name" value="TrpB-like_PALP"/>
</dbReference>
<dbReference type="Proteomes" id="UP000243217">
    <property type="component" value="Unassembled WGS sequence"/>
</dbReference>
<dbReference type="Pfam" id="PF00291">
    <property type="entry name" value="PALP"/>
    <property type="match status" value="2"/>
</dbReference>
<comment type="caution">
    <text evidence="12">The sequence shown here is derived from an EMBL/GenBank/DDBJ whole genome shotgun (WGS) entry which is preliminary data.</text>
</comment>
<evidence type="ECO:0000313" key="13">
    <source>
        <dbReference type="Proteomes" id="UP000243217"/>
    </source>
</evidence>
<dbReference type="EC" id="4.2.1.20" evidence="3"/>
<proteinExistence type="inferred from homology"/>
<dbReference type="FunFam" id="3.40.50.1100:FF:000004">
    <property type="entry name" value="Tryptophan synthase beta chain"/>
    <property type="match status" value="2"/>
</dbReference>
<dbReference type="Gene3D" id="3.40.50.1100">
    <property type="match status" value="4"/>
</dbReference>
<accession>A0A1V9ZKC3</accession>
<gene>
    <name evidence="12" type="ORF">THRCLA_06721</name>
</gene>
<keyword evidence="4" id="KW-0028">Amino-acid biosynthesis</keyword>
<dbReference type="GO" id="GO:0005737">
    <property type="term" value="C:cytoplasm"/>
    <property type="evidence" value="ECO:0007669"/>
    <property type="project" value="TreeGrafter"/>
</dbReference>
<dbReference type="InterPro" id="IPR006653">
    <property type="entry name" value="Trp_synth_b_CS"/>
</dbReference>
<keyword evidence="13" id="KW-1185">Reference proteome</keyword>
<evidence type="ECO:0000256" key="9">
    <source>
        <dbReference type="ARBA" id="ARBA00049047"/>
    </source>
</evidence>
<evidence type="ECO:0000256" key="5">
    <source>
        <dbReference type="ARBA" id="ARBA00022822"/>
    </source>
</evidence>
<evidence type="ECO:0000313" key="12">
    <source>
        <dbReference type="EMBL" id="OQR98391.1"/>
    </source>
</evidence>
<feature type="domain" description="Tryptophan synthase beta chain-like PALP" evidence="11">
    <location>
        <begin position="473"/>
        <end position="797"/>
    </location>
</feature>
<keyword evidence="7" id="KW-0057">Aromatic amino acid biosynthesis</keyword>
<feature type="region of interest" description="Disordered" evidence="10">
    <location>
        <begin position="163"/>
        <end position="406"/>
    </location>
</feature>
<evidence type="ECO:0000256" key="7">
    <source>
        <dbReference type="ARBA" id="ARBA00023141"/>
    </source>
</evidence>
<feature type="compositionally biased region" description="Pro residues" evidence="10">
    <location>
        <begin position="328"/>
        <end position="337"/>
    </location>
</feature>
<evidence type="ECO:0000259" key="11">
    <source>
        <dbReference type="Pfam" id="PF00291"/>
    </source>
</evidence>
<evidence type="ECO:0000256" key="6">
    <source>
        <dbReference type="ARBA" id="ARBA00022898"/>
    </source>
</evidence>
<feature type="compositionally biased region" description="Basic and acidic residues" evidence="10">
    <location>
        <begin position="65"/>
        <end position="89"/>
    </location>
</feature>
<dbReference type="InterPro" id="IPR036052">
    <property type="entry name" value="TrpB-like_PALP_sf"/>
</dbReference>
<feature type="compositionally biased region" description="Polar residues" evidence="10">
    <location>
        <begin position="191"/>
        <end position="211"/>
    </location>
</feature>